<keyword evidence="2" id="KW-0808">Transferase</keyword>
<dbReference type="CDD" id="cd00761">
    <property type="entry name" value="Glyco_tranf_GTA_type"/>
    <property type="match status" value="1"/>
</dbReference>
<protein>
    <recommendedName>
        <fullName evidence="3">Glycosyltransferase 2-like domain-containing protein</fullName>
    </recommendedName>
</protein>
<dbReference type="InterPro" id="IPR029044">
    <property type="entry name" value="Nucleotide-diphossugar_trans"/>
</dbReference>
<dbReference type="InterPro" id="IPR001173">
    <property type="entry name" value="Glyco_trans_2-like"/>
</dbReference>
<accession>A0A2N8HAP5</accession>
<feature type="domain" description="Glycosyltransferase 2-like" evidence="3">
    <location>
        <begin position="5"/>
        <end position="173"/>
    </location>
</feature>
<dbReference type="PANTHER" id="PTHR22916:SF51">
    <property type="entry name" value="GLYCOSYLTRANSFERASE EPSH-RELATED"/>
    <property type="match status" value="1"/>
</dbReference>
<dbReference type="RefSeq" id="WP_102714991.1">
    <property type="nucleotide sequence ID" value="NZ_PJKA01000013.1"/>
</dbReference>
<gene>
    <name evidence="4" type="ORF">CXU22_09745</name>
</gene>
<reference evidence="4 5" key="1">
    <citation type="journal article" date="2017" name="BMC Genomics">
        <title>Genome sequencing of 39 Akkermansia muciniphila isolates reveals its population structure, genomic and functional diverisity, and global distribution in mammalian gut microbiotas.</title>
        <authorList>
            <person name="Guo X."/>
            <person name="Li S."/>
            <person name="Zhang J."/>
            <person name="Wu F."/>
            <person name="Li X."/>
            <person name="Wu D."/>
            <person name="Zhang M."/>
            <person name="Ou Z."/>
            <person name="Jie Z."/>
            <person name="Yan Q."/>
            <person name="Li P."/>
            <person name="Yi J."/>
            <person name="Peng Y."/>
        </authorList>
    </citation>
    <scope>NUCLEOTIDE SEQUENCE [LARGE SCALE GENOMIC DNA]</scope>
    <source>
        <strain evidence="4 5">GP24</strain>
    </source>
</reference>
<name>A0A2N8HAP5_9BACT</name>
<keyword evidence="1" id="KW-0328">Glycosyltransferase</keyword>
<dbReference type="PANTHER" id="PTHR22916">
    <property type="entry name" value="GLYCOSYLTRANSFERASE"/>
    <property type="match status" value="1"/>
</dbReference>
<proteinExistence type="predicted"/>
<dbReference type="OrthoDB" id="396512at2"/>
<dbReference type="GO" id="GO:0016758">
    <property type="term" value="F:hexosyltransferase activity"/>
    <property type="evidence" value="ECO:0007669"/>
    <property type="project" value="UniProtKB-ARBA"/>
</dbReference>
<dbReference type="Gene3D" id="3.90.550.10">
    <property type="entry name" value="Spore Coat Polysaccharide Biosynthesis Protein SpsA, Chain A"/>
    <property type="match status" value="1"/>
</dbReference>
<evidence type="ECO:0000313" key="5">
    <source>
        <dbReference type="Proteomes" id="UP000236000"/>
    </source>
</evidence>
<evidence type="ECO:0000259" key="3">
    <source>
        <dbReference type="Pfam" id="PF00535"/>
    </source>
</evidence>
<dbReference type="Pfam" id="PF00535">
    <property type="entry name" value="Glycos_transf_2"/>
    <property type="match status" value="1"/>
</dbReference>
<dbReference type="AlphaFoldDB" id="A0A2N8HAP5"/>
<sequence length="324" mass="36622">MPQISVIIPAYKTQQYIERCIYSVLGQTLGDIEIILVNDSSPDNTLSMMEQIASTWSGDKTIRIISHEQNRGLSAARNTGLASAQGEFIYFLDSDDYIAPNALETLLRLAQAEDSPVTIGGVLQVDQEDTPLDHQICHIKDTVLKGKEEILHALQILDIYISGWNKLVRRDWLLENNILFDEGYLHEDWPWCLRLALRADKIICSTHICYYYVCRPGSITDGKDLNKCSKIAQMIQKLVEILDENGEREAMNSWVFARAQELRGHISLNFKGIAKNIVMAHCFSLLPASFATGILSSKKRACLKLWKILPSWVRHAALRHLAGK</sequence>
<evidence type="ECO:0000313" key="4">
    <source>
        <dbReference type="EMBL" id="PNC16928.1"/>
    </source>
</evidence>
<dbReference type="SUPFAM" id="SSF53448">
    <property type="entry name" value="Nucleotide-diphospho-sugar transferases"/>
    <property type="match status" value="1"/>
</dbReference>
<comment type="caution">
    <text evidence="4">The sequence shown here is derived from an EMBL/GenBank/DDBJ whole genome shotgun (WGS) entry which is preliminary data.</text>
</comment>
<dbReference type="Proteomes" id="UP000236000">
    <property type="component" value="Unassembled WGS sequence"/>
</dbReference>
<evidence type="ECO:0000256" key="2">
    <source>
        <dbReference type="ARBA" id="ARBA00022679"/>
    </source>
</evidence>
<evidence type="ECO:0000256" key="1">
    <source>
        <dbReference type="ARBA" id="ARBA00022676"/>
    </source>
</evidence>
<dbReference type="EMBL" id="PJKA01000013">
    <property type="protein sequence ID" value="PNC16928.1"/>
    <property type="molecule type" value="Genomic_DNA"/>
</dbReference>
<organism evidence="4 5">
    <name type="scientific">Akkermansia muciniphila</name>
    <dbReference type="NCBI Taxonomy" id="239935"/>
    <lineage>
        <taxon>Bacteria</taxon>
        <taxon>Pseudomonadati</taxon>
        <taxon>Verrucomicrobiota</taxon>
        <taxon>Verrucomicrobiia</taxon>
        <taxon>Verrucomicrobiales</taxon>
        <taxon>Akkermansiaceae</taxon>
        <taxon>Akkermansia</taxon>
    </lineage>
</organism>